<dbReference type="AlphaFoldDB" id="A0A1R1YIP1"/>
<accession>A0A1R1YIP1</accession>
<name>A0A1R1YIP1_9FUNG</name>
<evidence type="ECO:0000313" key="3">
    <source>
        <dbReference type="Proteomes" id="UP000187429"/>
    </source>
</evidence>
<feature type="region of interest" description="Disordered" evidence="1">
    <location>
        <begin position="149"/>
        <end position="172"/>
    </location>
</feature>
<proteinExistence type="predicted"/>
<feature type="compositionally biased region" description="Low complexity" evidence="1">
    <location>
        <begin position="206"/>
        <end position="217"/>
    </location>
</feature>
<dbReference type="Proteomes" id="UP000187429">
    <property type="component" value="Unassembled WGS sequence"/>
</dbReference>
<dbReference type="EMBL" id="LSSM01001368">
    <property type="protein sequence ID" value="OMJ26772.1"/>
    <property type="molecule type" value="Genomic_DNA"/>
</dbReference>
<evidence type="ECO:0000313" key="2">
    <source>
        <dbReference type="EMBL" id="OMJ26772.1"/>
    </source>
</evidence>
<keyword evidence="3" id="KW-1185">Reference proteome</keyword>
<feature type="region of interest" description="Disordered" evidence="1">
    <location>
        <begin position="206"/>
        <end position="225"/>
    </location>
</feature>
<protein>
    <submittedName>
        <fullName evidence="2">Uncharacterized protein</fullName>
    </submittedName>
</protein>
<comment type="caution">
    <text evidence="2">The sequence shown here is derived from an EMBL/GenBank/DDBJ whole genome shotgun (WGS) entry which is preliminary data.</text>
</comment>
<gene>
    <name evidence="2" type="ORF">AYI69_g3815</name>
</gene>
<reference evidence="3" key="1">
    <citation type="submission" date="2017-01" db="EMBL/GenBank/DDBJ databases">
        <authorList>
            <person name="Wang Y."/>
            <person name="White M."/>
            <person name="Kvist S."/>
            <person name="Moncalvo J.-M."/>
        </authorList>
    </citation>
    <scope>NUCLEOTIDE SEQUENCE [LARGE SCALE GENOMIC DNA]</scope>
    <source>
        <strain evidence="3">ID-206-W2</strain>
    </source>
</reference>
<sequence length="333" mass="35515">MIKSFGFEQKEKAKNSSIFLPFVQNNIEPAVESKGETAVFSVAASATVPVVIPVADSAVVPAAVPAAVSAVVPAVVPAAATSTVPVAISDTEKSGSLSVASIESIIDKNSPETATSSYTVSTNSRYAAHKRKVFSDDSNHGRSVSVVLRNSNAPAHPKSADPRTASLPSSSRIPSFCATKKKKNSKVPMKIKLDISRYAAVWNPRSANSSTSSSSATMPIAPSDQRNQNNLSAAIACSSFTPYEYSKKVKSLELLTGKRDLSVSPFCKVLVTGIIPQPIRMVKKALIELTIRVEMVGKISFVGNTTEFLVLKAYKDKFCFKIGSNPFITFLYS</sequence>
<evidence type="ECO:0000256" key="1">
    <source>
        <dbReference type="SAM" id="MobiDB-lite"/>
    </source>
</evidence>
<organism evidence="2 3">
    <name type="scientific">Smittium culicis</name>
    <dbReference type="NCBI Taxonomy" id="133412"/>
    <lineage>
        <taxon>Eukaryota</taxon>
        <taxon>Fungi</taxon>
        <taxon>Fungi incertae sedis</taxon>
        <taxon>Zoopagomycota</taxon>
        <taxon>Kickxellomycotina</taxon>
        <taxon>Harpellomycetes</taxon>
        <taxon>Harpellales</taxon>
        <taxon>Legeriomycetaceae</taxon>
        <taxon>Smittium</taxon>
    </lineage>
</organism>